<dbReference type="GO" id="GO:0017000">
    <property type="term" value="P:antibiotic biosynthetic process"/>
    <property type="evidence" value="ECO:0007669"/>
    <property type="project" value="UniProtKB-ARBA"/>
</dbReference>
<dbReference type="GO" id="GO:0008194">
    <property type="term" value="F:UDP-glycosyltransferase activity"/>
    <property type="evidence" value="ECO:0007669"/>
    <property type="project" value="InterPro"/>
</dbReference>
<dbReference type="CDD" id="cd03784">
    <property type="entry name" value="GT1_Gtf-like"/>
    <property type="match status" value="1"/>
</dbReference>
<dbReference type="RefSeq" id="WP_006979830.1">
    <property type="nucleotide sequence ID" value="NZ_ABVL01000006.1"/>
</dbReference>
<dbReference type="Gene3D" id="3.40.50.2000">
    <property type="entry name" value="Glycogen Phosphorylase B"/>
    <property type="match status" value="2"/>
</dbReference>
<evidence type="ECO:0000313" key="2">
    <source>
        <dbReference type="Proteomes" id="UP000005824"/>
    </source>
</evidence>
<dbReference type="InterPro" id="IPR050426">
    <property type="entry name" value="Glycosyltransferase_28"/>
</dbReference>
<proteinExistence type="predicted"/>
<dbReference type="STRING" id="497964.CfE428DRAFT_2505"/>
<evidence type="ECO:0000313" key="1">
    <source>
        <dbReference type="EMBL" id="EDY19916.1"/>
    </source>
</evidence>
<dbReference type="GO" id="GO:0016758">
    <property type="term" value="F:hexosyltransferase activity"/>
    <property type="evidence" value="ECO:0007669"/>
    <property type="project" value="UniProtKB-ARBA"/>
</dbReference>
<dbReference type="SUPFAM" id="SSF53756">
    <property type="entry name" value="UDP-Glycosyltransferase/glycogen phosphorylase"/>
    <property type="match status" value="1"/>
</dbReference>
<organism evidence="1 2">
    <name type="scientific">Chthoniobacter flavus Ellin428</name>
    <dbReference type="NCBI Taxonomy" id="497964"/>
    <lineage>
        <taxon>Bacteria</taxon>
        <taxon>Pseudomonadati</taxon>
        <taxon>Verrucomicrobiota</taxon>
        <taxon>Spartobacteria</taxon>
        <taxon>Chthoniobacterales</taxon>
        <taxon>Chthoniobacteraceae</taxon>
        <taxon>Chthoniobacter</taxon>
    </lineage>
</organism>
<comment type="caution">
    <text evidence="1">The sequence shown here is derived from an EMBL/GenBank/DDBJ whole genome shotgun (WGS) entry which is preliminary data.</text>
</comment>
<dbReference type="EMBL" id="ABVL01000006">
    <property type="protein sequence ID" value="EDY19916.1"/>
    <property type="molecule type" value="Genomic_DNA"/>
</dbReference>
<sequence>MSHLGLICPELSGHLNPMTTLGRELQRRGHRVTVVGRLDARRKAESAGLNFAPIGEEDFPEGSMQTTSRELGRLSGLKAVQFTAELLRRSVVSILRDAPPVVDREKIDALLVDQVSPAGGTVADLTGRPWVMVSNALALNPDPHLPPCVLPWDYQTGILGRWRNAFGDTVLKWLARPIIAEINRHRRAHRLAPLAGTFSPGSCRLQIAQQPAFFDFPRRRPAAELHYTGPWHHAASHEEIPFPWEKLDGRPLIYASMGTLQNRRQFIFETIAAACAGLDAQLVISLGSRDQDAEAAAKNFAGQPIVVSIAPQLALLQKATLTITHAGLNTALESLSCGVPMVAIPITNDQPGVASRLAWLGAAEVVQPAKLTVPRLRAAVERVLREPGYRKVAERCRAEIQQADGLQRAADLIEGVFVETERSEYKIRM</sequence>
<keyword evidence="1" id="KW-0808">Transferase</keyword>
<dbReference type="Proteomes" id="UP000005824">
    <property type="component" value="Unassembled WGS sequence"/>
</dbReference>
<dbReference type="InParanoid" id="B4D0Q4"/>
<dbReference type="InterPro" id="IPR002213">
    <property type="entry name" value="UDP_glucos_trans"/>
</dbReference>
<dbReference type="PANTHER" id="PTHR48050:SF13">
    <property type="entry name" value="STEROL 3-BETA-GLUCOSYLTRANSFERASE UGT80A2"/>
    <property type="match status" value="1"/>
</dbReference>
<protein>
    <submittedName>
        <fullName evidence="1">Glycosyltransferase, MGT family</fullName>
    </submittedName>
</protein>
<dbReference type="PANTHER" id="PTHR48050">
    <property type="entry name" value="STEROL 3-BETA-GLUCOSYLTRANSFERASE"/>
    <property type="match status" value="1"/>
</dbReference>
<dbReference type="Pfam" id="PF00201">
    <property type="entry name" value="UDPGT"/>
    <property type="match status" value="1"/>
</dbReference>
<keyword evidence="2" id="KW-1185">Reference proteome</keyword>
<dbReference type="FunFam" id="3.40.50.2000:FF:000072">
    <property type="entry name" value="Glycosyl transferase"/>
    <property type="match status" value="1"/>
</dbReference>
<name>B4D0Q4_9BACT</name>
<gene>
    <name evidence="1" type="ORF">CfE428DRAFT_2505</name>
</gene>
<reference evidence="1 2" key="1">
    <citation type="journal article" date="2011" name="J. Bacteriol.">
        <title>Genome sequence of Chthoniobacter flavus Ellin428, an aerobic heterotrophic soil bacterium.</title>
        <authorList>
            <person name="Kant R."/>
            <person name="van Passel M.W."/>
            <person name="Palva A."/>
            <person name="Lucas S."/>
            <person name="Lapidus A."/>
            <person name="Glavina Del Rio T."/>
            <person name="Dalin E."/>
            <person name="Tice H."/>
            <person name="Bruce D."/>
            <person name="Goodwin L."/>
            <person name="Pitluck S."/>
            <person name="Larimer F.W."/>
            <person name="Land M.L."/>
            <person name="Hauser L."/>
            <person name="Sangwan P."/>
            <person name="de Vos W.M."/>
            <person name="Janssen P.H."/>
            <person name="Smidt H."/>
        </authorList>
    </citation>
    <scope>NUCLEOTIDE SEQUENCE [LARGE SCALE GENOMIC DNA]</scope>
    <source>
        <strain evidence="1 2">Ellin428</strain>
    </source>
</reference>
<dbReference type="AlphaFoldDB" id="B4D0Q4"/>
<accession>B4D0Q4</accession>
<dbReference type="eggNOG" id="COG1819">
    <property type="taxonomic scope" value="Bacteria"/>
</dbReference>